<dbReference type="Proteomes" id="UP000645257">
    <property type="component" value="Unassembled WGS sequence"/>
</dbReference>
<evidence type="ECO:0000313" key="3">
    <source>
        <dbReference type="Proteomes" id="UP000645257"/>
    </source>
</evidence>
<feature type="compositionally biased region" description="Low complexity" evidence="1">
    <location>
        <begin position="116"/>
        <end position="127"/>
    </location>
</feature>
<protein>
    <recommendedName>
        <fullName evidence="4">Phage protein D</fullName>
    </recommendedName>
</protein>
<dbReference type="EMBL" id="BMYX01000001">
    <property type="protein sequence ID" value="GGY03689.1"/>
    <property type="molecule type" value="Genomic_DNA"/>
</dbReference>
<dbReference type="PANTHER" id="PTHR35862">
    <property type="entry name" value="FELS-2 PROPHAGE PROTEIN"/>
    <property type="match status" value="1"/>
</dbReference>
<name>A0A918NX69_9NEIS</name>
<dbReference type="PANTHER" id="PTHR35862:SF3">
    <property type="entry name" value="FELS-2 PROPHAGE PROTEIN"/>
    <property type="match status" value="1"/>
</dbReference>
<reference evidence="2" key="1">
    <citation type="journal article" date="2014" name="Int. J. Syst. Evol. Microbiol.">
        <title>Complete genome sequence of Corynebacterium casei LMG S-19264T (=DSM 44701T), isolated from a smear-ripened cheese.</title>
        <authorList>
            <consortium name="US DOE Joint Genome Institute (JGI-PGF)"/>
            <person name="Walter F."/>
            <person name="Albersmeier A."/>
            <person name="Kalinowski J."/>
            <person name="Ruckert C."/>
        </authorList>
    </citation>
    <scope>NUCLEOTIDE SEQUENCE</scope>
    <source>
        <strain evidence="2">KCTC 32182</strain>
    </source>
</reference>
<reference evidence="2" key="2">
    <citation type="submission" date="2020-09" db="EMBL/GenBank/DDBJ databases">
        <authorList>
            <person name="Sun Q."/>
            <person name="Kim S."/>
        </authorList>
    </citation>
    <scope>NUCLEOTIDE SEQUENCE</scope>
    <source>
        <strain evidence="2">KCTC 32182</strain>
    </source>
</reference>
<proteinExistence type="predicted"/>
<dbReference type="SUPFAM" id="SSF69279">
    <property type="entry name" value="Phage tail proteins"/>
    <property type="match status" value="1"/>
</dbReference>
<comment type="caution">
    <text evidence="2">The sequence shown here is derived from an EMBL/GenBank/DDBJ whole genome shotgun (WGS) entry which is preliminary data.</text>
</comment>
<dbReference type="AlphaFoldDB" id="A0A918NX69"/>
<evidence type="ECO:0000256" key="1">
    <source>
        <dbReference type="SAM" id="MobiDB-lite"/>
    </source>
</evidence>
<gene>
    <name evidence="2" type="ORF">GCM10011289_02530</name>
</gene>
<dbReference type="InterPro" id="IPR052726">
    <property type="entry name" value="Phage_Baseplate_Hub"/>
</dbReference>
<sequence length="521" mass="57241">MNLPNIDGLKGQATGLMDKASSMVDKASTMAQGIKDQAAGMVDGLADGLADKLGVEPVLAPVYKVELLPKILPIPVDNSALQAEFESVKRAWNAELDKQVALLNQRSEWRSKRDAANASGNAPAAAAAEREMKRLGDKADAIQKAAKAKYEPRYDKLKAKLEPPPEPRKDITKKFAGRLISLKITDNRGFESDQLDLSLDDSDGRLDIPERGRRISVSIGWKGRPLIDKGVFVIDEITHEGAPDIMTIRGRATDLRAGISTKREKSWHKTTVGKIVSAIAKANYLTPVISSWLASRPVEHMDQANESDGNLLTRLAQQHDAIATVKQGKLLFIKAGDATSATGKPFPTVIIKRKTGDRHHFSMADRDAYTAVKACWHNLDKATRGEVMVDKDTLFERRSVVTKRGKLSKRKHMTARQGTPDKALSPSASNVKVLRHVYASEATAWQGAKAAWEKLQRGVAEFSYTLAIGRPELFPEIPAKVVGIKPIIDRQPWVISKVTHDLSDSGMTTSLELEMKLEDIE</sequence>
<organism evidence="2 3">
    <name type="scientific">Paludibacterium paludis</name>
    <dbReference type="NCBI Taxonomy" id="1225769"/>
    <lineage>
        <taxon>Bacteria</taxon>
        <taxon>Pseudomonadati</taxon>
        <taxon>Pseudomonadota</taxon>
        <taxon>Betaproteobacteria</taxon>
        <taxon>Neisseriales</taxon>
        <taxon>Chromobacteriaceae</taxon>
        <taxon>Paludibacterium</taxon>
    </lineage>
</organism>
<keyword evidence="3" id="KW-1185">Reference proteome</keyword>
<feature type="region of interest" description="Disordered" evidence="1">
    <location>
        <begin position="111"/>
        <end position="132"/>
    </location>
</feature>
<evidence type="ECO:0000313" key="2">
    <source>
        <dbReference type="EMBL" id="GGY03689.1"/>
    </source>
</evidence>
<dbReference type="Pfam" id="PF05954">
    <property type="entry name" value="Phage_GPD"/>
    <property type="match status" value="1"/>
</dbReference>
<evidence type="ECO:0008006" key="4">
    <source>
        <dbReference type="Google" id="ProtNLM"/>
    </source>
</evidence>
<dbReference type="RefSeq" id="WP_229804413.1">
    <property type="nucleotide sequence ID" value="NZ_BMYX01000001.1"/>
</dbReference>
<feature type="region of interest" description="Disordered" evidence="1">
    <location>
        <begin position="406"/>
        <end position="426"/>
    </location>
</feature>
<accession>A0A918NX69</accession>